<dbReference type="GO" id="GO:0016020">
    <property type="term" value="C:membrane"/>
    <property type="evidence" value="ECO:0007669"/>
    <property type="project" value="UniProtKB-SubCell"/>
</dbReference>
<feature type="transmembrane region" description="Helical" evidence="9">
    <location>
        <begin position="168"/>
        <end position="189"/>
    </location>
</feature>
<dbReference type="GO" id="GO:0007165">
    <property type="term" value="P:signal transduction"/>
    <property type="evidence" value="ECO:0007669"/>
    <property type="project" value="UniProtKB-KW"/>
</dbReference>
<evidence type="ECO:0000256" key="5">
    <source>
        <dbReference type="ARBA" id="ARBA00022989"/>
    </source>
</evidence>
<dbReference type="EMBL" id="WNWW01000023">
    <property type="protein sequence ID" value="KAF3430698.1"/>
    <property type="molecule type" value="Genomic_DNA"/>
</dbReference>
<evidence type="ECO:0000256" key="6">
    <source>
        <dbReference type="ARBA" id="ARBA00023136"/>
    </source>
</evidence>
<comment type="subcellular location">
    <subcellularLocation>
        <location evidence="1">Membrane</location>
        <topology evidence="1">Multi-pass membrane protein</topology>
    </subcellularLocation>
</comment>
<proteinExistence type="predicted"/>
<keyword evidence="8" id="KW-0807">Transducer</keyword>
<evidence type="ECO:0000256" key="2">
    <source>
        <dbReference type="ARBA" id="ARBA00022606"/>
    </source>
</evidence>
<evidence type="ECO:0000256" key="8">
    <source>
        <dbReference type="ARBA" id="ARBA00023224"/>
    </source>
</evidence>
<evidence type="ECO:0000256" key="7">
    <source>
        <dbReference type="ARBA" id="ARBA00023170"/>
    </source>
</evidence>
<feature type="transmembrane region" description="Helical" evidence="9">
    <location>
        <begin position="36"/>
        <end position="57"/>
    </location>
</feature>
<dbReference type="AlphaFoldDB" id="A0A833SPS1"/>
<dbReference type="Proteomes" id="UP000655588">
    <property type="component" value="Unassembled WGS sequence"/>
</dbReference>
<keyword evidence="5 9" id="KW-1133">Transmembrane helix</keyword>
<feature type="transmembrane region" description="Helical" evidence="9">
    <location>
        <begin position="124"/>
        <end position="148"/>
    </location>
</feature>
<keyword evidence="6 9" id="KW-0472">Membrane</keyword>
<organism evidence="10 11">
    <name type="scientific">Frieseomelitta varia</name>
    <dbReference type="NCBI Taxonomy" id="561572"/>
    <lineage>
        <taxon>Eukaryota</taxon>
        <taxon>Metazoa</taxon>
        <taxon>Ecdysozoa</taxon>
        <taxon>Arthropoda</taxon>
        <taxon>Hexapoda</taxon>
        <taxon>Insecta</taxon>
        <taxon>Pterygota</taxon>
        <taxon>Neoptera</taxon>
        <taxon>Endopterygota</taxon>
        <taxon>Hymenoptera</taxon>
        <taxon>Apocrita</taxon>
        <taxon>Aculeata</taxon>
        <taxon>Apoidea</taxon>
        <taxon>Anthophila</taxon>
        <taxon>Apidae</taxon>
        <taxon>Frieseomelitta</taxon>
    </lineage>
</organism>
<keyword evidence="3 9" id="KW-0812">Transmembrane</keyword>
<evidence type="ECO:0000256" key="9">
    <source>
        <dbReference type="SAM" id="Phobius"/>
    </source>
</evidence>
<name>A0A833SPS1_9HYME</name>
<keyword evidence="7" id="KW-0675">Receptor</keyword>
<evidence type="ECO:0000256" key="1">
    <source>
        <dbReference type="ARBA" id="ARBA00004141"/>
    </source>
</evidence>
<gene>
    <name evidence="10" type="ORF">E2986_12641</name>
</gene>
<evidence type="ECO:0000313" key="11">
    <source>
        <dbReference type="Proteomes" id="UP000655588"/>
    </source>
</evidence>
<keyword evidence="2" id="KW-0716">Sensory transduction</keyword>
<dbReference type="InterPro" id="IPR004117">
    <property type="entry name" value="7tm6_olfct_rcpt"/>
</dbReference>
<keyword evidence="11" id="KW-1185">Reference proteome</keyword>
<dbReference type="Pfam" id="PF02949">
    <property type="entry name" value="7tm_6"/>
    <property type="match status" value="1"/>
</dbReference>
<keyword evidence="4" id="KW-0552">Olfaction</keyword>
<evidence type="ECO:0000313" key="10">
    <source>
        <dbReference type="EMBL" id="KAF3430698.1"/>
    </source>
</evidence>
<dbReference type="GO" id="GO:0004984">
    <property type="term" value="F:olfactory receptor activity"/>
    <property type="evidence" value="ECO:0007669"/>
    <property type="project" value="InterPro"/>
</dbReference>
<sequence length="260" mass="30430">MDFRNLSRLNILMNILSGNFLPMTSRKRKLSILSKIYLIFIWPIKLIYITAFIFGAFNVSGEKVLRDGTVNVVVLLEITVLTIYLHCRKKLLRRLIEKLNYLIEGNESIQDIIVNIVKPIEKPLTIYTIGNITAVVIWATLPFLEILRKNEFYYSDYRMPNVISKEPFSVNIFIAGIILQIIGAIHTIVRKISLDLYTIHFIFLMTAQYKYLRIKFATVFEKETEASESSCNNIVKWSENERIIKQEMRLLTRHYETVVE</sequence>
<accession>A0A833SPS1</accession>
<reference evidence="10" key="1">
    <citation type="submission" date="2019-11" db="EMBL/GenBank/DDBJ databases">
        <title>The nuclear and mitochondrial genomes of Frieseomelitta varia - a highly eusocial stingless bee (Meliponini) with a permanently sterile worker caste.</title>
        <authorList>
            <person name="Freitas F.C.P."/>
            <person name="Lourenco A.P."/>
            <person name="Nunes F.M.F."/>
            <person name="Paschoal A.R."/>
            <person name="Abreu F.C.P."/>
            <person name="Barbin F.O."/>
            <person name="Bataglia L."/>
            <person name="Cardoso-Junior C.A.M."/>
            <person name="Cervoni M.S."/>
            <person name="Silva S.R."/>
            <person name="Dalarmi F."/>
            <person name="Del Lama M.A."/>
            <person name="Depintor T.S."/>
            <person name="Ferreira K.M."/>
            <person name="Goria P.S."/>
            <person name="Jaskot M.C."/>
            <person name="Lago D.C."/>
            <person name="Luna-Lucena D."/>
            <person name="Moda L.M."/>
            <person name="Nascimento L."/>
            <person name="Pedrino M."/>
            <person name="Rabico F.O."/>
            <person name="Sanches F.C."/>
            <person name="Santos D.E."/>
            <person name="Santos C.G."/>
            <person name="Vieira J."/>
            <person name="Lopes T.F."/>
            <person name="Barchuk A.R."/>
            <person name="Hartfelder K."/>
            <person name="Simoes Z.L.P."/>
            <person name="Bitondi M.M.G."/>
            <person name="Pinheiro D.G."/>
        </authorList>
    </citation>
    <scope>NUCLEOTIDE SEQUENCE</scope>
    <source>
        <strain evidence="10">USP_RPSP 00005682</strain>
        <tissue evidence="10">Whole individual</tissue>
    </source>
</reference>
<comment type="caution">
    <text evidence="10">The sequence shown here is derived from an EMBL/GenBank/DDBJ whole genome shotgun (WGS) entry which is preliminary data.</text>
</comment>
<evidence type="ECO:0000256" key="4">
    <source>
        <dbReference type="ARBA" id="ARBA00022725"/>
    </source>
</evidence>
<evidence type="ECO:0000256" key="3">
    <source>
        <dbReference type="ARBA" id="ARBA00022692"/>
    </source>
</evidence>
<dbReference type="GO" id="GO:0005549">
    <property type="term" value="F:odorant binding"/>
    <property type="evidence" value="ECO:0007669"/>
    <property type="project" value="InterPro"/>
</dbReference>
<feature type="transmembrane region" description="Helical" evidence="9">
    <location>
        <begin position="69"/>
        <end position="87"/>
    </location>
</feature>
<protein>
    <submittedName>
        <fullName evidence="10">Uncharacterized protein</fullName>
    </submittedName>
</protein>